<sequence length="90" mass="10562">MTSKEEKEILQKAINTFGANQQIIKAMEELGELSTALARYFDKNKIDCNNIYEEIADVEIMCSQLRLIFDNYVIDHYKEMKLNRLKGVVW</sequence>
<dbReference type="PATRIC" id="fig|1345695.10.peg.1114"/>
<organism evidence="1 2">
    <name type="scientific">Clostridium saccharobutylicum DSM 13864</name>
    <dbReference type="NCBI Taxonomy" id="1345695"/>
    <lineage>
        <taxon>Bacteria</taxon>
        <taxon>Bacillati</taxon>
        <taxon>Bacillota</taxon>
        <taxon>Clostridia</taxon>
        <taxon>Eubacteriales</taxon>
        <taxon>Clostridiaceae</taxon>
        <taxon>Clostridium</taxon>
    </lineage>
</organism>
<dbReference type="eggNOG" id="ENOG50339Q4">
    <property type="taxonomic scope" value="Bacteria"/>
</dbReference>
<proteinExistence type="predicted"/>
<evidence type="ECO:0008006" key="3">
    <source>
        <dbReference type="Google" id="ProtNLM"/>
    </source>
</evidence>
<dbReference type="KEGG" id="csb:CLSA_c30110"/>
<dbReference type="CDD" id="cd11539">
    <property type="entry name" value="NTP-PPase_u2"/>
    <property type="match status" value="1"/>
</dbReference>
<dbReference type="AlphaFoldDB" id="U5MTY0"/>
<keyword evidence="2" id="KW-1185">Reference proteome</keyword>
<reference evidence="1 2" key="1">
    <citation type="journal article" date="2013" name="Genome Announc.">
        <title>Complete Genome Sequence of the Solvent Producer Clostridium saccharobutylicum NCP262 (DSM 13864).</title>
        <authorList>
            <person name="Poehlein A."/>
            <person name="Hartwich K."/>
            <person name="Krabben P."/>
            <person name="Ehrenreich A."/>
            <person name="Liebl W."/>
            <person name="Durre P."/>
            <person name="Gottschalk G."/>
            <person name="Daniel R."/>
        </authorList>
    </citation>
    <scope>NUCLEOTIDE SEQUENCE [LARGE SCALE GENOMIC DNA]</scope>
    <source>
        <strain evidence="1">DSM 13864</strain>
    </source>
</reference>
<evidence type="ECO:0000313" key="2">
    <source>
        <dbReference type="Proteomes" id="UP000017118"/>
    </source>
</evidence>
<dbReference type="SUPFAM" id="SSF101386">
    <property type="entry name" value="all-alpha NTP pyrophosphatases"/>
    <property type="match status" value="1"/>
</dbReference>
<dbReference type="Proteomes" id="UP000017118">
    <property type="component" value="Chromosome"/>
</dbReference>
<dbReference type="Gene3D" id="1.10.287.1080">
    <property type="entry name" value="MazG-like"/>
    <property type="match status" value="1"/>
</dbReference>
<protein>
    <recommendedName>
        <fullName evidence="3">MazG nucleotide pyrophosphohydrolase</fullName>
    </recommendedName>
</protein>
<name>U5MTY0_CLOSA</name>
<dbReference type="GeneID" id="55475377"/>
<dbReference type="OrthoDB" id="5387728at2"/>
<dbReference type="RefSeq" id="WP_022747121.1">
    <property type="nucleotide sequence ID" value="NC_022571.1"/>
</dbReference>
<dbReference type="EMBL" id="CP006721">
    <property type="protein sequence ID" value="AGX43978.1"/>
    <property type="molecule type" value="Genomic_DNA"/>
</dbReference>
<evidence type="ECO:0000313" key="1">
    <source>
        <dbReference type="EMBL" id="AGX43978.1"/>
    </source>
</evidence>
<gene>
    <name evidence="1" type="ORF">CLSA_c30110</name>
</gene>
<accession>U5MTY0</accession>
<dbReference type="HOGENOM" id="CLU_2435688_0_0_9"/>